<dbReference type="SUPFAM" id="SSF53448">
    <property type="entry name" value="Nucleotide-diphospho-sugar transferases"/>
    <property type="match status" value="2"/>
</dbReference>
<comment type="caution">
    <text evidence="2">The sequence shown here is derived from an EMBL/GenBank/DDBJ whole genome shotgun (WGS) entry which is preliminary data.</text>
</comment>
<dbReference type="Gene3D" id="3.90.550.10">
    <property type="entry name" value="Spore Coat Polysaccharide Biosynthesis Protein SpsA, Chain A"/>
    <property type="match status" value="2"/>
</dbReference>
<sequence>MDFPLVSCIMPTLNRQIFIPYAVDFFLHQDYPNIELIIIDDSEESIASLIPEHPNIHYIYGNSIGNNLGKVSNIACEKASGEIIVHWDDDDWYAHDWVSRQVNALIISGADITGLCDINFFSAFTNKRWTYRDTEKGKPWVYGGTLAYWKSFWRKHPFHRLQAGEDNEFIWNSPEAKIHPHNYSDGYLGFIHDDNSGILMYEDLRKKIRIEKWMMKIDAPEKCEKHSILSSSSDLPLVSCIMPTANRKDFIPAAITNFLKQDYMNAELIIIDDGKESIVDLIPENPRIRYFYFEPLGKIGTKRNIACEIAKGELITHWDDDDWYAQDWISHQVQALINSDADICGINQVQFFEATFNRYWMTKNSNSKSPWLKGASLIYRKSFWEQHPFKDLQIREDDDYVRNSGGKVFAHDYFQGFIARLHPNNTSLKFFKDEELMFNRE</sequence>
<accession>A0A327TC26</accession>
<dbReference type="Proteomes" id="UP000249754">
    <property type="component" value="Unassembled WGS sequence"/>
</dbReference>
<feature type="domain" description="Glycosyltransferase 2-like" evidence="1">
    <location>
        <begin position="7"/>
        <end position="137"/>
    </location>
</feature>
<evidence type="ECO:0000313" key="2">
    <source>
        <dbReference type="EMBL" id="RAJ35457.1"/>
    </source>
</evidence>
<dbReference type="CDD" id="cd00761">
    <property type="entry name" value="Glyco_tranf_GTA_type"/>
    <property type="match status" value="2"/>
</dbReference>
<name>A0A327TC26_9SPHI</name>
<dbReference type="GO" id="GO:0016758">
    <property type="term" value="F:hexosyltransferase activity"/>
    <property type="evidence" value="ECO:0007669"/>
    <property type="project" value="UniProtKB-ARBA"/>
</dbReference>
<protein>
    <submittedName>
        <fullName evidence="2">Glycosyltransferase involved in cell wall biosynthesis</fullName>
    </submittedName>
</protein>
<proteinExistence type="predicted"/>
<evidence type="ECO:0000259" key="1">
    <source>
        <dbReference type="Pfam" id="PF00535"/>
    </source>
</evidence>
<dbReference type="RefSeq" id="WP_170132614.1">
    <property type="nucleotide sequence ID" value="NZ_QLLR01000002.1"/>
</dbReference>
<dbReference type="InterPro" id="IPR029044">
    <property type="entry name" value="Nucleotide-diphossugar_trans"/>
</dbReference>
<dbReference type="PANTHER" id="PTHR22916:SF3">
    <property type="entry name" value="UDP-GLCNAC:BETAGAL BETA-1,3-N-ACETYLGLUCOSAMINYLTRANSFERASE-LIKE PROTEIN 1"/>
    <property type="match status" value="1"/>
</dbReference>
<gene>
    <name evidence="2" type="ORF">LY11_00700</name>
</gene>
<dbReference type="PANTHER" id="PTHR22916">
    <property type="entry name" value="GLYCOSYLTRANSFERASE"/>
    <property type="match status" value="1"/>
</dbReference>
<keyword evidence="2" id="KW-0808">Transferase</keyword>
<reference evidence="2 3" key="1">
    <citation type="submission" date="2018-06" db="EMBL/GenBank/DDBJ databases">
        <title>Genomic Encyclopedia of Archaeal and Bacterial Type Strains, Phase II (KMG-II): from individual species to whole genera.</title>
        <authorList>
            <person name="Goeker M."/>
        </authorList>
    </citation>
    <scope>NUCLEOTIDE SEQUENCE [LARGE SCALE GENOMIC DNA]</scope>
    <source>
        <strain evidence="2 3">DSM 14825</strain>
    </source>
</reference>
<dbReference type="EMBL" id="QLLR01000002">
    <property type="protein sequence ID" value="RAJ35457.1"/>
    <property type="molecule type" value="Genomic_DNA"/>
</dbReference>
<dbReference type="STRING" id="188932.AY601_0856"/>
<evidence type="ECO:0000313" key="3">
    <source>
        <dbReference type="Proteomes" id="UP000249754"/>
    </source>
</evidence>
<organism evidence="2 3">
    <name type="scientific">Pedobacter cryoconitis</name>
    <dbReference type="NCBI Taxonomy" id="188932"/>
    <lineage>
        <taxon>Bacteria</taxon>
        <taxon>Pseudomonadati</taxon>
        <taxon>Bacteroidota</taxon>
        <taxon>Sphingobacteriia</taxon>
        <taxon>Sphingobacteriales</taxon>
        <taxon>Sphingobacteriaceae</taxon>
        <taxon>Pedobacter</taxon>
    </lineage>
</organism>
<feature type="domain" description="Glycosyltransferase 2-like" evidence="1">
    <location>
        <begin position="239"/>
        <end position="370"/>
    </location>
</feature>
<dbReference type="AlphaFoldDB" id="A0A327TC26"/>
<dbReference type="InterPro" id="IPR001173">
    <property type="entry name" value="Glyco_trans_2-like"/>
</dbReference>
<dbReference type="Pfam" id="PF00535">
    <property type="entry name" value="Glycos_transf_2"/>
    <property type="match status" value="2"/>
</dbReference>